<comment type="caution">
    <text evidence="2">The sequence shown here is derived from an EMBL/GenBank/DDBJ whole genome shotgun (WGS) entry which is preliminary data.</text>
</comment>
<gene>
    <name evidence="2" type="ORF">PGT21_028458</name>
</gene>
<evidence type="ECO:0000313" key="3">
    <source>
        <dbReference type="Proteomes" id="UP000324748"/>
    </source>
</evidence>
<accession>A0A5B0QJN4</accession>
<name>A0A5B0QJN4_PUCGR</name>
<dbReference type="EMBL" id="VSWC01000015">
    <property type="protein sequence ID" value="KAA1113342.1"/>
    <property type="molecule type" value="Genomic_DNA"/>
</dbReference>
<dbReference type="Proteomes" id="UP000324748">
    <property type="component" value="Unassembled WGS sequence"/>
</dbReference>
<evidence type="ECO:0000256" key="1">
    <source>
        <dbReference type="SAM" id="MobiDB-lite"/>
    </source>
</evidence>
<dbReference type="AlphaFoldDB" id="A0A5B0QJN4"/>
<protein>
    <submittedName>
        <fullName evidence="2">Uncharacterized protein</fullName>
    </submittedName>
</protein>
<keyword evidence="3" id="KW-1185">Reference proteome</keyword>
<feature type="region of interest" description="Disordered" evidence="1">
    <location>
        <begin position="110"/>
        <end position="142"/>
    </location>
</feature>
<dbReference type="OrthoDB" id="10383602at2759"/>
<feature type="region of interest" description="Disordered" evidence="1">
    <location>
        <begin position="159"/>
        <end position="187"/>
    </location>
</feature>
<feature type="compositionally biased region" description="Low complexity" evidence="1">
    <location>
        <begin position="166"/>
        <end position="175"/>
    </location>
</feature>
<reference evidence="2 3" key="1">
    <citation type="submission" date="2019-05" db="EMBL/GenBank/DDBJ databases">
        <title>Emergence of the Ug99 lineage of the wheat stem rust pathogen through somatic hybridization.</title>
        <authorList>
            <person name="Li F."/>
            <person name="Upadhyaya N.M."/>
            <person name="Sperschneider J."/>
            <person name="Matny O."/>
            <person name="Nguyen-Phuc H."/>
            <person name="Mago R."/>
            <person name="Raley C."/>
            <person name="Miller M.E."/>
            <person name="Silverstein K.A.T."/>
            <person name="Henningsen E."/>
            <person name="Hirsch C.D."/>
            <person name="Visser B."/>
            <person name="Pretorius Z.A."/>
            <person name="Steffenson B.J."/>
            <person name="Schwessinger B."/>
            <person name="Dodds P.N."/>
            <person name="Figueroa M."/>
        </authorList>
    </citation>
    <scope>NUCLEOTIDE SEQUENCE [LARGE SCALE GENOMIC DNA]</scope>
    <source>
        <strain evidence="2">21-0</strain>
    </source>
</reference>
<evidence type="ECO:0000313" key="2">
    <source>
        <dbReference type="EMBL" id="KAA1113342.1"/>
    </source>
</evidence>
<sequence length="321" mass="35479">MCKEKQRISGSESAQATIIIYNNPVGISVTRRIIFFPHPAKRPTWGFSRCKAQVMNLVGIFLTSHRGNSCWLDTAHPTSGPRRRSSRGKLADVMSTEEVKPMTLPCVRPAWRACQRAPTTPGPRDRSGGQPDPTPPAFDDKPRWLGTCGVSVALGHPWLPAVPNKRQTAPRRPASARPPPQRPTADPTATAAIRYPHLQVATLQRFLAVPWGSEAQLRPDPSQRLDGKATQVTKVAHAPEPAIIIYGCPWPCIWHSTPLVFFQLSRAIACNFNQVINLKNTQHNYITSTGHSNTQHGVYRKYRPGRPCCPSCIPPSSQAFV</sequence>
<organism evidence="2 3">
    <name type="scientific">Puccinia graminis f. sp. tritici</name>
    <dbReference type="NCBI Taxonomy" id="56615"/>
    <lineage>
        <taxon>Eukaryota</taxon>
        <taxon>Fungi</taxon>
        <taxon>Dikarya</taxon>
        <taxon>Basidiomycota</taxon>
        <taxon>Pucciniomycotina</taxon>
        <taxon>Pucciniomycetes</taxon>
        <taxon>Pucciniales</taxon>
        <taxon>Pucciniaceae</taxon>
        <taxon>Puccinia</taxon>
    </lineage>
</organism>
<proteinExistence type="predicted"/>